<dbReference type="PRINTS" id="PR00062">
    <property type="entry name" value="RIBOSOMALL20"/>
</dbReference>
<dbReference type="NCBIfam" id="TIGR01032">
    <property type="entry name" value="rplT_bact"/>
    <property type="match status" value="1"/>
</dbReference>
<dbReference type="RefSeq" id="YP_007890528.1">
    <property type="nucleotide sequence ID" value="NC_021124.1"/>
</dbReference>
<dbReference type="GO" id="GO:0019843">
    <property type="term" value="F:rRNA binding"/>
    <property type="evidence" value="ECO:0007669"/>
    <property type="project" value="InterPro"/>
</dbReference>
<evidence type="ECO:0000256" key="3">
    <source>
        <dbReference type="ARBA" id="ARBA00023274"/>
    </source>
</evidence>
<keyword evidence="5" id="KW-0496">Mitochondrion</keyword>
<dbReference type="Gene3D" id="1.10.1900.20">
    <property type="entry name" value="Ribosomal protein L20"/>
    <property type="match status" value="1"/>
</dbReference>
<evidence type="ECO:0000256" key="2">
    <source>
        <dbReference type="ARBA" id="ARBA00022980"/>
    </source>
</evidence>
<proteinExistence type="inferred from homology"/>
<reference evidence="5" key="1">
    <citation type="journal article" date="2013" name="Genome Biol. Evol.">
        <title>Strikingly bacteria-like and gene-rich mitochondrial genomes throughout jakobid protists.</title>
        <authorList>
            <person name="Burger G."/>
            <person name="Gray M.W."/>
            <person name="Forget L."/>
            <person name="Lang B.F."/>
        </authorList>
    </citation>
    <scope>NUCLEOTIDE SEQUENCE</scope>
    <source>
        <strain evidence="5">ATCC PRA-185</strain>
    </source>
</reference>
<dbReference type="AlphaFoldDB" id="M4Q9C8"/>
<dbReference type="GO" id="GO:0003735">
    <property type="term" value="F:structural constituent of ribosome"/>
    <property type="evidence" value="ECO:0007669"/>
    <property type="project" value="InterPro"/>
</dbReference>
<dbReference type="Gene3D" id="6.10.160.10">
    <property type="match status" value="1"/>
</dbReference>
<dbReference type="GeneID" id="15332885"/>
<gene>
    <name evidence="5" type="primary">rpl20</name>
</gene>
<dbReference type="GO" id="GO:0005840">
    <property type="term" value="C:ribosome"/>
    <property type="evidence" value="ECO:0007669"/>
    <property type="project" value="UniProtKB-KW"/>
</dbReference>
<evidence type="ECO:0000256" key="1">
    <source>
        <dbReference type="ARBA" id="ARBA00007698"/>
    </source>
</evidence>
<sequence length="114" mass="13381">MVRVKRGVTTQKRHDKILSAAKGYYGRASSNYRVAIERVEKSRQYQYRDRRRMKSEIHQLWIQRIHAFSRQLGNSYSEVLSGLHQNQIQLNRKMLALLAVQEPLSFVSIHSLLG</sequence>
<dbReference type="InterPro" id="IPR035566">
    <property type="entry name" value="Ribosomal_protein_bL20_C"/>
</dbReference>
<dbReference type="GO" id="GO:0006412">
    <property type="term" value="P:translation"/>
    <property type="evidence" value="ECO:0007669"/>
    <property type="project" value="InterPro"/>
</dbReference>
<dbReference type="Pfam" id="PF00453">
    <property type="entry name" value="Ribosomal_L20"/>
    <property type="match status" value="1"/>
</dbReference>
<dbReference type="HAMAP" id="MF_00382">
    <property type="entry name" value="Ribosomal_bL20"/>
    <property type="match status" value="1"/>
</dbReference>
<protein>
    <submittedName>
        <fullName evidence="5">Ribosomal protein L20</fullName>
    </submittedName>
</protein>
<dbReference type="EMBL" id="KC353352">
    <property type="protein sequence ID" value="AGH24022.1"/>
    <property type="molecule type" value="Genomic_DNA"/>
</dbReference>
<dbReference type="CDD" id="cd07026">
    <property type="entry name" value="Ribosomal_L20"/>
    <property type="match status" value="1"/>
</dbReference>
<dbReference type="PANTHER" id="PTHR10986">
    <property type="entry name" value="39S RIBOSOMAL PROTEIN L20"/>
    <property type="match status" value="1"/>
</dbReference>
<keyword evidence="3 4" id="KW-0687">Ribonucleoprotein</keyword>
<dbReference type="FunFam" id="1.10.1900.20:FF:000001">
    <property type="entry name" value="50S ribosomal protein L20"/>
    <property type="match status" value="1"/>
</dbReference>
<dbReference type="SUPFAM" id="SSF74731">
    <property type="entry name" value="Ribosomal protein L20"/>
    <property type="match status" value="1"/>
</dbReference>
<keyword evidence="2 4" id="KW-0689">Ribosomal protein</keyword>
<dbReference type="GO" id="GO:1990904">
    <property type="term" value="C:ribonucleoprotein complex"/>
    <property type="evidence" value="ECO:0007669"/>
    <property type="project" value="UniProtKB-KW"/>
</dbReference>
<organism evidence="5">
    <name type="scientific">Andalucia godoyi</name>
    <name type="common">Flagellate</name>
    <dbReference type="NCBI Taxonomy" id="505711"/>
    <lineage>
        <taxon>Eukaryota</taxon>
        <taxon>Discoba</taxon>
        <taxon>Jakobida</taxon>
        <taxon>Andalucina</taxon>
        <taxon>Andaluciidae</taxon>
        <taxon>Andalucia</taxon>
    </lineage>
</organism>
<comment type="similarity">
    <text evidence="1 4">Belongs to the bacterial ribosomal protein bL20 family.</text>
</comment>
<evidence type="ECO:0000256" key="4">
    <source>
        <dbReference type="RuleBase" id="RU000561"/>
    </source>
</evidence>
<dbReference type="InterPro" id="IPR005813">
    <property type="entry name" value="Ribosomal_bL20"/>
</dbReference>
<evidence type="ECO:0000313" key="5">
    <source>
        <dbReference type="EMBL" id="AGH24022.1"/>
    </source>
</evidence>
<name>M4Q9C8_ANDGO</name>
<accession>M4Q9C8</accession>
<geneLocation type="mitochondrion" evidence="5"/>